<keyword evidence="4" id="KW-1185">Reference proteome</keyword>
<dbReference type="Gene3D" id="3.30.428.10">
    <property type="entry name" value="HIT-like"/>
    <property type="match status" value="1"/>
</dbReference>
<proteinExistence type="predicted"/>
<evidence type="ECO:0000313" key="3">
    <source>
        <dbReference type="EMBL" id="KAL3697454.1"/>
    </source>
</evidence>
<dbReference type="SUPFAM" id="SSF54197">
    <property type="entry name" value="HIT-like"/>
    <property type="match status" value="1"/>
</dbReference>
<dbReference type="PROSITE" id="PS51084">
    <property type="entry name" value="HIT_2"/>
    <property type="match status" value="1"/>
</dbReference>
<gene>
    <name evidence="3" type="ORF">R1sor_011530</name>
</gene>
<reference evidence="3 4" key="1">
    <citation type="submission" date="2024-09" db="EMBL/GenBank/DDBJ databases">
        <title>Chromosome-scale assembly of Riccia sorocarpa.</title>
        <authorList>
            <person name="Paukszto L."/>
        </authorList>
    </citation>
    <scope>NUCLEOTIDE SEQUENCE [LARGE SCALE GENOMIC DNA]</scope>
    <source>
        <strain evidence="3">LP-2024</strain>
        <tissue evidence="3">Aerial parts of the thallus</tissue>
    </source>
</reference>
<dbReference type="InterPro" id="IPR026026">
    <property type="entry name" value="HIT_Hint"/>
</dbReference>
<feature type="domain" description="HIT" evidence="2">
    <location>
        <begin position="45"/>
        <end position="117"/>
    </location>
</feature>
<dbReference type="Pfam" id="PF01230">
    <property type="entry name" value="HIT"/>
    <property type="match status" value="1"/>
</dbReference>
<dbReference type="InterPro" id="IPR011146">
    <property type="entry name" value="HIT-like"/>
</dbReference>
<dbReference type="GO" id="GO:0047627">
    <property type="term" value="F:adenylylsulfatase activity"/>
    <property type="evidence" value="ECO:0007669"/>
    <property type="project" value="UniProtKB-ARBA"/>
</dbReference>
<evidence type="ECO:0000259" key="2">
    <source>
        <dbReference type="PROSITE" id="PS51084"/>
    </source>
</evidence>
<sequence>MDMEVMEFQKSNMGFEVWKELSRGKFHFASGALCEAFLVDDALYPGWLVLVPQRENATELFHLSPEDQITLMQEVTLSSRAAQKAFGPDKINVGALGNEVAQLHIHVVPRFRTDKAWPWPVWGAISPLKFSADELWSTFARLKNFFKDLSEESSFNFQDLVDEEQPENQDG</sequence>
<dbReference type="Proteomes" id="UP001633002">
    <property type="component" value="Unassembled WGS sequence"/>
</dbReference>
<protein>
    <recommendedName>
        <fullName evidence="2">HIT domain-containing protein</fullName>
    </recommendedName>
</protein>
<comment type="caution">
    <text evidence="1">Lacks conserved residue(s) required for the propagation of feature annotation.</text>
</comment>
<dbReference type="AlphaFoldDB" id="A0ABD3I4L8"/>
<dbReference type="InterPro" id="IPR036265">
    <property type="entry name" value="HIT-like_sf"/>
</dbReference>
<accession>A0ABD3I4L8</accession>
<comment type="caution">
    <text evidence="3">The sequence shown here is derived from an EMBL/GenBank/DDBJ whole genome shotgun (WGS) entry which is preliminary data.</text>
</comment>
<evidence type="ECO:0000256" key="1">
    <source>
        <dbReference type="PROSITE-ProRule" id="PRU00464"/>
    </source>
</evidence>
<dbReference type="EMBL" id="JBJQOH010000002">
    <property type="protein sequence ID" value="KAL3697454.1"/>
    <property type="molecule type" value="Genomic_DNA"/>
</dbReference>
<evidence type="ECO:0000313" key="4">
    <source>
        <dbReference type="Proteomes" id="UP001633002"/>
    </source>
</evidence>
<name>A0ABD3I4L8_9MARC</name>
<dbReference type="PIRSF" id="PIRSF000714">
    <property type="entry name" value="HIT"/>
    <property type="match status" value="1"/>
</dbReference>
<organism evidence="3 4">
    <name type="scientific">Riccia sorocarpa</name>
    <dbReference type="NCBI Taxonomy" id="122646"/>
    <lineage>
        <taxon>Eukaryota</taxon>
        <taxon>Viridiplantae</taxon>
        <taxon>Streptophyta</taxon>
        <taxon>Embryophyta</taxon>
        <taxon>Marchantiophyta</taxon>
        <taxon>Marchantiopsida</taxon>
        <taxon>Marchantiidae</taxon>
        <taxon>Marchantiales</taxon>
        <taxon>Ricciaceae</taxon>
        <taxon>Riccia</taxon>
    </lineage>
</organism>